<dbReference type="GO" id="GO:0015293">
    <property type="term" value="F:symporter activity"/>
    <property type="evidence" value="ECO:0007669"/>
    <property type="project" value="UniProtKB-KW"/>
</dbReference>
<feature type="transmembrane region" description="Helical" evidence="7">
    <location>
        <begin position="288"/>
        <end position="316"/>
    </location>
</feature>
<dbReference type="PANTHER" id="PTHR42948:SF1">
    <property type="entry name" value="TRANSPORTER"/>
    <property type="match status" value="1"/>
</dbReference>
<dbReference type="OrthoDB" id="9762833at2"/>
<keyword evidence="3 6" id="KW-0812">Transmembrane</keyword>
<organism evidence="10 12">
    <name type="scientific">Helicobacter ailurogastricus</name>
    <dbReference type="NCBI Taxonomy" id="1578720"/>
    <lineage>
        <taxon>Bacteria</taxon>
        <taxon>Pseudomonadati</taxon>
        <taxon>Campylobacterota</taxon>
        <taxon>Epsilonproteobacteria</taxon>
        <taxon>Campylobacterales</taxon>
        <taxon>Helicobacteraceae</taxon>
        <taxon>Helicobacter</taxon>
    </lineage>
</organism>
<evidence type="ECO:0000313" key="11">
    <source>
        <dbReference type="Proteomes" id="UP000038622"/>
    </source>
</evidence>
<evidence type="ECO:0000313" key="10">
    <source>
        <dbReference type="EMBL" id="CRF44060.1"/>
    </source>
</evidence>
<dbReference type="InterPro" id="IPR047218">
    <property type="entry name" value="YocR/YhdH-like"/>
</dbReference>
<protein>
    <recommendedName>
        <fullName evidence="6">Transporter</fullName>
    </recommendedName>
</protein>
<dbReference type="EMBL" id="CDMH01000048">
    <property type="protein sequence ID" value="CRF42874.1"/>
    <property type="molecule type" value="Genomic_DNA"/>
</dbReference>
<dbReference type="SUPFAM" id="SSF161070">
    <property type="entry name" value="SNF-like"/>
    <property type="match status" value="1"/>
</dbReference>
<comment type="subcellular location">
    <subcellularLocation>
        <location evidence="1">Membrane</location>
        <topology evidence="1">Multi-pass membrane protein</topology>
    </subcellularLocation>
</comment>
<dbReference type="EMBL" id="CDML01000018">
    <property type="protein sequence ID" value="CRF40835.1"/>
    <property type="molecule type" value="Genomic_DNA"/>
</dbReference>
<feature type="transmembrane region" description="Helical" evidence="7">
    <location>
        <begin position="337"/>
        <end position="357"/>
    </location>
</feature>
<feature type="transmembrane region" description="Helical" evidence="7">
    <location>
        <begin position="81"/>
        <end position="111"/>
    </location>
</feature>
<dbReference type="PROSITE" id="PS50267">
    <property type="entry name" value="NA_NEUROTRAN_SYMP_3"/>
    <property type="match status" value="1"/>
</dbReference>
<dbReference type="PROSITE" id="PS00610">
    <property type="entry name" value="NA_NEUROTRAN_SYMP_1"/>
    <property type="match status" value="1"/>
</dbReference>
<sequence length="444" mass="49898">MGFSKLGFILATLGSSIGLGHIWRFPYMAGEHGGGAFVLLYLGLTLTLGVAMLLADMLIGNLGRKDMVSCYQHLNTRHKKLWNLSALFLLGGPIILSFYTVVLGWVLFYLIKVSFALPPSLKASQALFTHLSSEDLFWQIVGFSVWLWLTVWIVSRGIKEGIERLSLWLMPLLFLVFIGLLFYAMSMPSFSKAWHYMFAFDSSKITLGVLMDALGQMFFSLSLGVGTITTYAAFTKSNENLLGSSLWVVLPGIAISLIAGLMIFTFIFKFHGEPSQGVGLVLISLPLVFHQMGLAGSVVAVFFFLALIFAGITSTVSLLEPTVLYLTNHFKHSRVKACYLVGFFTYLLGLLVILSMHKDFSRALTFWGKNVFDWADWSTSVFLMPLGGLFSLIFLGYFMDRKRIYKSSKRFLSRFWFLLWFFSVRFVAPVAVLLILILQFKKNA</sequence>
<evidence type="ECO:0000313" key="13">
    <source>
        <dbReference type="Proteomes" id="UP000045175"/>
    </source>
</evidence>
<keyword evidence="4 7" id="KW-1133">Transmembrane helix</keyword>
<dbReference type="EMBL" id="CDMN01000025">
    <property type="protein sequence ID" value="CRF44060.1"/>
    <property type="molecule type" value="Genomic_DNA"/>
</dbReference>
<dbReference type="STRING" id="1578720.HAL011_06040"/>
<evidence type="ECO:0000313" key="9">
    <source>
        <dbReference type="EMBL" id="CRF42874.1"/>
    </source>
</evidence>
<accession>A0A0K2X9M2</accession>
<evidence type="ECO:0000313" key="12">
    <source>
        <dbReference type="Proteomes" id="UP000041394"/>
    </source>
</evidence>
<dbReference type="AlphaFoldDB" id="A0A0K2X9M2"/>
<feature type="transmembrane region" description="Helical" evidence="7">
    <location>
        <begin position="246"/>
        <end position="268"/>
    </location>
</feature>
<evidence type="ECO:0000256" key="7">
    <source>
        <dbReference type="SAM" id="Phobius"/>
    </source>
</evidence>
<feature type="transmembrane region" description="Helical" evidence="7">
    <location>
        <begin position="167"/>
        <end position="185"/>
    </location>
</feature>
<keyword evidence="5 7" id="KW-0472">Membrane</keyword>
<dbReference type="PANTHER" id="PTHR42948">
    <property type="entry name" value="TRANSPORTER"/>
    <property type="match status" value="1"/>
</dbReference>
<feature type="transmembrane region" description="Helical" evidence="7">
    <location>
        <begin position="36"/>
        <end position="60"/>
    </location>
</feature>
<dbReference type="Proteomes" id="UP000038622">
    <property type="component" value="Unassembled WGS sequence"/>
</dbReference>
<proteinExistence type="inferred from homology"/>
<evidence type="ECO:0000256" key="1">
    <source>
        <dbReference type="ARBA" id="ARBA00004141"/>
    </source>
</evidence>
<dbReference type="RefSeq" id="WP_053941480.1">
    <property type="nucleotide sequence ID" value="NZ_CDMH01000048.1"/>
</dbReference>
<dbReference type="InterPro" id="IPR037272">
    <property type="entry name" value="SNS_sf"/>
</dbReference>
<keyword evidence="2 6" id="KW-0813">Transport</keyword>
<reference evidence="12 13" key="3">
    <citation type="submission" date="2014-12" db="EMBL/GenBank/DDBJ databases">
        <authorList>
            <person name="Jaenicke S."/>
        </authorList>
    </citation>
    <scope>NUCLEOTIDE SEQUENCE [LARGE SCALE GENOMIC DNA]</scope>
</reference>
<dbReference type="Proteomes" id="UP000041394">
    <property type="component" value="Unassembled WGS sequence"/>
</dbReference>
<reference evidence="10" key="1">
    <citation type="submission" date="2014-12" db="EMBL/GenBank/DDBJ databases">
        <title>Whole genome sequences of four Staphylococcus schleiferi canine isolates.</title>
        <authorList>
            <person name="Misic A.M."/>
            <person name="Cain C."/>
            <person name="Morris D.O."/>
            <person name="Rankin S."/>
            <person name="Beiting D."/>
        </authorList>
    </citation>
    <scope>NUCLEOTIDE SEQUENCE</scope>
    <source>
        <strain evidence="8">ASB11</strain>
        <strain evidence="9">ASB13</strain>
        <strain evidence="10">ASB9</strain>
    </source>
</reference>
<evidence type="ECO:0000256" key="3">
    <source>
        <dbReference type="ARBA" id="ARBA00022692"/>
    </source>
</evidence>
<evidence type="ECO:0000313" key="8">
    <source>
        <dbReference type="EMBL" id="CRF40835.1"/>
    </source>
</evidence>
<comment type="similarity">
    <text evidence="6">Belongs to the sodium:neurotransmitter symporter (SNF) (TC 2.A.22) family.</text>
</comment>
<dbReference type="GO" id="GO:0016020">
    <property type="term" value="C:membrane"/>
    <property type="evidence" value="ECO:0007669"/>
    <property type="project" value="UniProtKB-SubCell"/>
</dbReference>
<keyword evidence="11" id="KW-1185">Reference proteome</keyword>
<dbReference type="InterPro" id="IPR000175">
    <property type="entry name" value="Na/ntran_symport"/>
</dbReference>
<feature type="transmembrane region" description="Helical" evidence="7">
    <location>
        <begin position="136"/>
        <end position="155"/>
    </location>
</feature>
<dbReference type="Pfam" id="PF00209">
    <property type="entry name" value="SNF"/>
    <property type="match status" value="2"/>
</dbReference>
<dbReference type="PRINTS" id="PR00176">
    <property type="entry name" value="NANEUSMPORT"/>
</dbReference>
<feature type="transmembrane region" description="Helical" evidence="7">
    <location>
        <begin position="411"/>
        <end position="438"/>
    </location>
</feature>
<dbReference type="CDD" id="cd10336">
    <property type="entry name" value="SLC6sbd_Tyt1-Like"/>
    <property type="match status" value="1"/>
</dbReference>
<evidence type="ECO:0000256" key="5">
    <source>
        <dbReference type="ARBA" id="ARBA00023136"/>
    </source>
</evidence>
<keyword evidence="6" id="KW-0769">Symport</keyword>
<gene>
    <name evidence="8" type="ORF">HAL011_06040</name>
    <name evidence="9" type="ORF">HAL013_10850</name>
    <name evidence="10" type="ORF">HAL09_06290</name>
</gene>
<name>A0A0K2X9M2_9HELI</name>
<evidence type="ECO:0000256" key="6">
    <source>
        <dbReference type="RuleBase" id="RU003732"/>
    </source>
</evidence>
<reference evidence="11" key="2">
    <citation type="submission" date="2014-12" db="EMBL/GenBank/DDBJ databases">
        <authorList>
            <person name="Smet A."/>
        </authorList>
    </citation>
    <scope>NUCLEOTIDE SEQUENCE [LARGE SCALE GENOMIC DNA]</scope>
</reference>
<evidence type="ECO:0000256" key="2">
    <source>
        <dbReference type="ARBA" id="ARBA00022448"/>
    </source>
</evidence>
<evidence type="ECO:0000256" key="4">
    <source>
        <dbReference type="ARBA" id="ARBA00022989"/>
    </source>
</evidence>
<dbReference type="Proteomes" id="UP000045175">
    <property type="component" value="Unassembled WGS sequence"/>
</dbReference>
<feature type="transmembrane region" description="Helical" evidence="7">
    <location>
        <begin position="377"/>
        <end position="399"/>
    </location>
</feature>
<dbReference type="NCBIfam" id="NF037979">
    <property type="entry name" value="Na_transp"/>
    <property type="match status" value="1"/>
</dbReference>
<feature type="transmembrane region" description="Helical" evidence="7">
    <location>
        <begin position="205"/>
        <end position="234"/>
    </location>
</feature>